<feature type="non-terminal residue" evidence="2">
    <location>
        <position position="86"/>
    </location>
</feature>
<protein>
    <submittedName>
        <fullName evidence="2">Uncharacterized protein</fullName>
    </submittedName>
</protein>
<evidence type="ECO:0000313" key="3">
    <source>
        <dbReference type="Proteomes" id="UP000054359"/>
    </source>
</evidence>
<dbReference type="AlphaFoldDB" id="A0A087TEA4"/>
<organism evidence="2 3">
    <name type="scientific">Stegodyphus mimosarum</name>
    <name type="common">African social velvet spider</name>
    <dbReference type="NCBI Taxonomy" id="407821"/>
    <lineage>
        <taxon>Eukaryota</taxon>
        <taxon>Metazoa</taxon>
        <taxon>Ecdysozoa</taxon>
        <taxon>Arthropoda</taxon>
        <taxon>Chelicerata</taxon>
        <taxon>Arachnida</taxon>
        <taxon>Araneae</taxon>
        <taxon>Araneomorphae</taxon>
        <taxon>Entelegynae</taxon>
        <taxon>Eresoidea</taxon>
        <taxon>Eresidae</taxon>
        <taxon>Stegodyphus</taxon>
    </lineage>
</organism>
<evidence type="ECO:0000313" key="2">
    <source>
        <dbReference type="EMBL" id="KFM63443.1"/>
    </source>
</evidence>
<dbReference type="GO" id="GO:0005634">
    <property type="term" value="C:nucleus"/>
    <property type="evidence" value="ECO:0007669"/>
    <property type="project" value="UniProtKB-SubCell"/>
</dbReference>
<dbReference type="Proteomes" id="UP000054359">
    <property type="component" value="Unassembled WGS sequence"/>
</dbReference>
<evidence type="ECO:0000256" key="1">
    <source>
        <dbReference type="ARBA" id="ARBA00004123"/>
    </source>
</evidence>
<dbReference type="SUPFAM" id="SSF46689">
    <property type="entry name" value="Homeodomain-like"/>
    <property type="match status" value="1"/>
</dbReference>
<proteinExistence type="predicted"/>
<accession>A0A087TEA4</accession>
<comment type="subcellular location">
    <subcellularLocation>
        <location evidence="1">Nucleus</location>
    </subcellularLocation>
</comment>
<sequence length="86" mass="9468">MAGGNHLDDFIHVRMIGKLEEGRSVTSVAEEFGINKSVVSRAWSAFQTIGTAVRKVDGGCPGNQLQWMTDISFCRRKEPETSEQAP</sequence>
<keyword evidence="3" id="KW-1185">Reference proteome</keyword>
<name>A0A087TEA4_STEMI</name>
<dbReference type="EMBL" id="KK114834">
    <property type="protein sequence ID" value="KFM63443.1"/>
    <property type="molecule type" value="Genomic_DNA"/>
</dbReference>
<dbReference type="OrthoDB" id="6465332at2759"/>
<gene>
    <name evidence="2" type="ORF">X975_12273</name>
</gene>
<dbReference type="InterPro" id="IPR009057">
    <property type="entry name" value="Homeodomain-like_sf"/>
</dbReference>
<reference evidence="2 3" key="1">
    <citation type="submission" date="2013-11" db="EMBL/GenBank/DDBJ databases">
        <title>Genome sequencing of Stegodyphus mimosarum.</title>
        <authorList>
            <person name="Bechsgaard J."/>
        </authorList>
    </citation>
    <scope>NUCLEOTIDE SEQUENCE [LARGE SCALE GENOMIC DNA]</scope>
</reference>